<evidence type="ECO:0000256" key="5">
    <source>
        <dbReference type="ARBA" id="ARBA00022692"/>
    </source>
</evidence>
<evidence type="ECO:0000256" key="6">
    <source>
        <dbReference type="ARBA" id="ARBA00022989"/>
    </source>
</evidence>
<keyword evidence="4" id="KW-1003">Cell membrane</keyword>
<sequence>MTRLVAPFVLVLVLSAAALLLPWAPLAGPEELARLIVIELRLPRLLLGLGYGAVLGLTGAALQAMFANPLASPDITGASSGAALGAVVGTTILGFASPMAMGASGAVGAALTLLLLFAVAGRRPNAATLLLAGLAISLAAGALTSLALALAPSPFAFYEAFDWLMGSLVDRSLGQAVAALVPAALAAVFLLRRSGALDRLALGEDVAASMGVVPGRLRQEVVLLSAIAIGACVAVCGAVGFVGLIAPVIARRLTRGHPGRALVPAALIGAVILIAADLLTRLAPLGRTIPLGVVTASLGTPIFLWVLLGMRGKLAS</sequence>
<evidence type="ECO:0000256" key="2">
    <source>
        <dbReference type="ARBA" id="ARBA00007935"/>
    </source>
</evidence>
<organism evidence="9 10">
    <name type="scientific">Sphingomonas humi</name>
    <dbReference type="NCBI Taxonomy" id="335630"/>
    <lineage>
        <taxon>Bacteria</taxon>
        <taxon>Pseudomonadati</taxon>
        <taxon>Pseudomonadota</taxon>
        <taxon>Alphaproteobacteria</taxon>
        <taxon>Sphingomonadales</taxon>
        <taxon>Sphingomonadaceae</taxon>
        <taxon>Sphingomonas</taxon>
    </lineage>
</organism>
<feature type="transmembrane region" description="Helical" evidence="8">
    <location>
        <begin position="172"/>
        <end position="191"/>
    </location>
</feature>
<dbReference type="PANTHER" id="PTHR30472">
    <property type="entry name" value="FERRIC ENTEROBACTIN TRANSPORT SYSTEM PERMEASE PROTEIN"/>
    <property type="match status" value="1"/>
</dbReference>
<evidence type="ECO:0000313" key="9">
    <source>
        <dbReference type="EMBL" id="GAA4009139.1"/>
    </source>
</evidence>
<comment type="subcellular location">
    <subcellularLocation>
        <location evidence="1">Cell membrane</location>
        <topology evidence="1">Multi-pass membrane protein</topology>
    </subcellularLocation>
</comment>
<comment type="caution">
    <text evidence="9">The sequence shown here is derived from an EMBL/GenBank/DDBJ whole genome shotgun (WGS) entry which is preliminary data.</text>
</comment>
<dbReference type="PANTHER" id="PTHR30472:SF29">
    <property type="entry name" value="VITAMIN B12 IMPORT SYSTEM PERMEASE PROTEIN BTUC"/>
    <property type="match status" value="1"/>
</dbReference>
<evidence type="ECO:0000256" key="7">
    <source>
        <dbReference type="ARBA" id="ARBA00023136"/>
    </source>
</evidence>
<feature type="transmembrane region" description="Helical" evidence="8">
    <location>
        <begin position="127"/>
        <end position="152"/>
    </location>
</feature>
<evidence type="ECO:0000313" key="10">
    <source>
        <dbReference type="Proteomes" id="UP001501310"/>
    </source>
</evidence>
<proteinExistence type="inferred from homology"/>
<dbReference type="SUPFAM" id="SSF81345">
    <property type="entry name" value="ABC transporter involved in vitamin B12 uptake, BtuC"/>
    <property type="match status" value="1"/>
</dbReference>
<dbReference type="InterPro" id="IPR037294">
    <property type="entry name" value="ABC_BtuC-like"/>
</dbReference>
<gene>
    <name evidence="9" type="ORF">GCM10022211_23890</name>
</gene>
<comment type="similarity">
    <text evidence="2">Belongs to the binding-protein-dependent transport system permease family. FecCD subfamily.</text>
</comment>
<dbReference type="Gene3D" id="1.10.3470.10">
    <property type="entry name" value="ABC transporter involved in vitamin B12 uptake, BtuC"/>
    <property type="match status" value="1"/>
</dbReference>
<evidence type="ECO:0000256" key="8">
    <source>
        <dbReference type="SAM" id="Phobius"/>
    </source>
</evidence>
<feature type="transmembrane region" description="Helical" evidence="8">
    <location>
        <begin position="102"/>
        <end position="120"/>
    </location>
</feature>
<protein>
    <submittedName>
        <fullName evidence="9">Iron ABC transporter permease</fullName>
    </submittedName>
</protein>
<dbReference type="RefSeq" id="WP_344710620.1">
    <property type="nucleotide sequence ID" value="NZ_BAAAZD010000002.1"/>
</dbReference>
<keyword evidence="3" id="KW-0813">Transport</keyword>
<feature type="transmembrane region" description="Helical" evidence="8">
    <location>
        <begin position="45"/>
        <end position="66"/>
    </location>
</feature>
<reference evidence="10" key="1">
    <citation type="journal article" date="2019" name="Int. J. Syst. Evol. Microbiol.">
        <title>The Global Catalogue of Microorganisms (GCM) 10K type strain sequencing project: providing services to taxonomists for standard genome sequencing and annotation.</title>
        <authorList>
            <consortium name="The Broad Institute Genomics Platform"/>
            <consortium name="The Broad Institute Genome Sequencing Center for Infectious Disease"/>
            <person name="Wu L."/>
            <person name="Ma J."/>
        </authorList>
    </citation>
    <scope>NUCLEOTIDE SEQUENCE [LARGE SCALE GENOMIC DNA]</scope>
    <source>
        <strain evidence="10">JCM 16603</strain>
    </source>
</reference>
<name>A0ABP7SAN7_9SPHN</name>
<keyword evidence="10" id="KW-1185">Reference proteome</keyword>
<dbReference type="Proteomes" id="UP001501310">
    <property type="component" value="Unassembled WGS sequence"/>
</dbReference>
<dbReference type="Pfam" id="PF01032">
    <property type="entry name" value="FecCD"/>
    <property type="match status" value="1"/>
</dbReference>
<feature type="transmembrane region" description="Helical" evidence="8">
    <location>
        <begin position="261"/>
        <end position="279"/>
    </location>
</feature>
<feature type="transmembrane region" description="Helical" evidence="8">
    <location>
        <begin position="291"/>
        <end position="310"/>
    </location>
</feature>
<evidence type="ECO:0000256" key="3">
    <source>
        <dbReference type="ARBA" id="ARBA00022448"/>
    </source>
</evidence>
<dbReference type="EMBL" id="BAAAZD010000002">
    <property type="protein sequence ID" value="GAA4009139.1"/>
    <property type="molecule type" value="Genomic_DNA"/>
</dbReference>
<evidence type="ECO:0000256" key="4">
    <source>
        <dbReference type="ARBA" id="ARBA00022475"/>
    </source>
</evidence>
<keyword evidence="5 8" id="KW-0812">Transmembrane</keyword>
<accession>A0ABP7SAN7</accession>
<dbReference type="InterPro" id="IPR000522">
    <property type="entry name" value="ABC_transptr_permease_BtuC"/>
</dbReference>
<evidence type="ECO:0000256" key="1">
    <source>
        <dbReference type="ARBA" id="ARBA00004651"/>
    </source>
</evidence>
<dbReference type="CDD" id="cd06550">
    <property type="entry name" value="TM_ABC_iron-siderophores_like"/>
    <property type="match status" value="1"/>
</dbReference>
<keyword evidence="7 8" id="KW-0472">Membrane</keyword>
<feature type="transmembrane region" description="Helical" evidence="8">
    <location>
        <begin position="221"/>
        <end position="249"/>
    </location>
</feature>
<keyword evidence="6 8" id="KW-1133">Transmembrane helix</keyword>